<evidence type="ECO:0000313" key="3">
    <source>
        <dbReference type="Proteomes" id="UP000445144"/>
    </source>
</evidence>
<protein>
    <recommendedName>
        <fullName evidence="4">DUF1573 domain-containing protein</fullName>
    </recommendedName>
</protein>
<evidence type="ECO:0000313" key="2">
    <source>
        <dbReference type="EMBL" id="CAA7194834.1"/>
    </source>
</evidence>
<dbReference type="InterPro" id="IPR011467">
    <property type="entry name" value="DUF1573"/>
</dbReference>
<feature type="region of interest" description="Disordered" evidence="1">
    <location>
        <begin position="57"/>
        <end position="79"/>
    </location>
</feature>
<dbReference type="EMBL" id="CACVBR010000006">
    <property type="protein sequence ID" value="CAA7194834.1"/>
    <property type="molecule type" value="Genomic_DNA"/>
</dbReference>
<evidence type="ECO:0008006" key="4">
    <source>
        <dbReference type="Google" id="ProtNLM"/>
    </source>
</evidence>
<proteinExistence type="predicted"/>
<dbReference type="PANTHER" id="PTHR37833">
    <property type="entry name" value="LIPOPROTEIN-RELATED"/>
    <property type="match status" value="1"/>
</dbReference>
<organism evidence="2 3">
    <name type="scientific">Chryseobacterium potabilaquae</name>
    <dbReference type="NCBI Taxonomy" id="2675057"/>
    <lineage>
        <taxon>Bacteria</taxon>
        <taxon>Pseudomonadati</taxon>
        <taxon>Bacteroidota</taxon>
        <taxon>Flavobacteriia</taxon>
        <taxon>Flavobacteriales</taxon>
        <taxon>Weeksellaceae</taxon>
        <taxon>Chryseobacterium group</taxon>
        <taxon>Chryseobacterium</taxon>
    </lineage>
</organism>
<dbReference type="Proteomes" id="UP000445144">
    <property type="component" value="Unassembled WGS sequence"/>
</dbReference>
<keyword evidence="3" id="KW-1185">Reference proteome</keyword>
<name>A0A6N4X7D4_9FLAO</name>
<gene>
    <name evidence="2" type="ORF">CHRY9293_01115</name>
</gene>
<dbReference type="AlphaFoldDB" id="A0A6N4X7D4"/>
<reference evidence="2 3" key="1">
    <citation type="submission" date="2020-01" db="EMBL/GenBank/DDBJ databases">
        <authorList>
            <person name="Rodrigo-Torres L."/>
            <person name="Arahal R. D."/>
            <person name="Lucena T."/>
        </authorList>
    </citation>
    <scope>NUCLEOTIDE SEQUENCE [LARGE SCALE GENOMIC DNA]</scope>
    <source>
        <strain evidence="2 3">CECT 9293</strain>
    </source>
</reference>
<dbReference type="Gene3D" id="2.60.40.10">
    <property type="entry name" value="Immunoglobulins"/>
    <property type="match status" value="1"/>
</dbReference>
<evidence type="ECO:0000256" key="1">
    <source>
        <dbReference type="SAM" id="MobiDB-lite"/>
    </source>
</evidence>
<sequence>MKSMICEYILRNMKNMNKKALSIFVLSIIGMGLVSCKKENKAQEQVILSGHPKDGIDSAAQISSSPAEEVKMPAQSTQPSTTIALSESNFDFGKIKKGDKVEHEYEITNTGKNPLVISEVKPGCGCTAPDFTKEPIMPGKKGKITLHFDSTNFEGNVQKYADVFANVDDAPIQLTFTANIQP</sequence>
<accession>A0A6N4X7D4</accession>
<dbReference type="PANTHER" id="PTHR37833:SF1">
    <property type="entry name" value="SIGNAL PEPTIDE PROTEIN"/>
    <property type="match status" value="1"/>
</dbReference>
<dbReference type="Pfam" id="PF07610">
    <property type="entry name" value="DUF1573"/>
    <property type="match status" value="1"/>
</dbReference>
<dbReference type="InterPro" id="IPR013783">
    <property type="entry name" value="Ig-like_fold"/>
</dbReference>